<feature type="region of interest" description="Disordered" evidence="1">
    <location>
        <begin position="52"/>
        <end position="84"/>
    </location>
</feature>
<gene>
    <name evidence="2" type="ORF">Cgig2_007494</name>
</gene>
<dbReference type="Proteomes" id="UP001153076">
    <property type="component" value="Unassembled WGS sequence"/>
</dbReference>
<comment type="caution">
    <text evidence="2">The sequence shown here is derived from an EMBL/GenBank/DDBJ whole genome shotgun (WGS) entry which is preliminary data.</text>
</comment>
<proteinExistence type="predicted"/>
<organism evidence="2 3">
    <name type="scientific">Carnegiea gigantea</name>
    <dbReference type="NCBI Taxonomy" id="171969"/>
    <lineage>
        <taxon>Eukaryota</taxon>
        <taxon>Viridiplantae</taxon>
        <taxon>Streptophyta</taxon>
        <taxon>Embryophyta</taxon>
        <taxon>Tracheophyta</taxon>
        <taxon>Spermatophyta</taxon>
        <taxon>Magnoliopsida</taxon>
        <taxon>eudicotyledons</taxon>
        <taxon>Gunneridae</taxon>
        <taxon>Pentapetalae</taxon>
        <taxon>Caryophyllales</taxon>
        <taxon>Cactineae</taxon>
        <taxon>Cactaceae</taxon>
        <taxon>Cactoideae</taxon>
        <taxon>Echinocereeae</taxon>
        <taxon>Carnegiea</taxon>
    </lineage>
</organism>
<reference evidence="2" key="1">
    <citation type="submission" date="2022-04" db="EMBL/GenBank/DDBJ databases">
        <title>Carnegiea gigantea Genome sequencing and assembly v2.</title>
        <authorList>
            <person name="Copetti D."/>
            <person name="Sanderson M.J."/>
            <person name="Burquez A."/>
            <person name="Wojciechowski M.F."/>
        </authorList>
    </citation>
    <scope>NUCLEOTIDE SEQUENCE</scope>
    <source>
        <strain evidence="2">SGP5-SGP5p</strain>
        <tissue evidence="2">Aerial part</tissue>
    </source>
</reference>
<evidence type="ECO:0000313" key="2">
    <source>
        <dbReference type="EMBL" id="KAJ8419878.1"/>
    </source>
</evidence>
<accession>A0A9Q1GH68</accession>
<keyword evidence="3" id="KW-1185">Reference proteome</keyword>
<dbReference type="EMBL" id="JAKOGI010004214">
    <property type="protein sequence ID" value="KAJ8419878.1"/>
    <property type="molecule type" value="Genomic_DNA"/>
</dbReference>
<name>A0A9Q1GH68_9CARY</name>
<dbReference type="AlphaFoldDB" id="A0A9Q1GH68"/>
<sequence>MSTMVDAITRQGSEQVKRSMEVACSAKPVHEGEPSHRRKGCRPFAPWSVAVGGDRLPTGRQGKRAAMEPVGRSAPGTAVISSGHTTTECRELKKALHELADKGQINRFLKRGPRFLRQEQTPTPPPSWDEEYSTEVMDTIAGGYVEEITRSAWKAQLRSTQQFKSLEIDFLVVNVPTTYNVIIGRPTLHRVKTVAAPMRQNKTQFFTAIAETESENKHKQNKGTVTTRRVLHHPHALPPRMRRPQLLRDWWPRPQQPHAPTKEPRPSPAVAVALSFRFYGPLSLLPLTVSMISRDEPLQPPALRDGLYPFGKDISHGHLLLGDLGWSEAPGAAKSQDLTISWMRKSLTIRSALMKLAEGHGMSEEAPLATRVAAPVPLEGVGGACLAGVRSPDDRLSYW</sequence>
<evidence type="ECO:0000256" key="1">
    <source>
        <dbReference type="SAM" id="MobiDB-lite"/>
    </source>
</evidence>
<evidence type="ECO:0000313" key="3">
    <source>
        <dbReference type="Proteomes" id="UP001153076"/>
    </source>
</evidence>
<protein>
    <submittedName>
        <fullName evidence="2">Uncharacterized protein</fullName>
    </submittedName>
</protein>